<dbReference type="PROSITE" id="PS50157">
    <property type="entry name" value="ZINC_FINGER_C2H2_2"/>
    <property type="match status" value="2"/>
</dbReference>
<feature type="compositionally biased region" description="Low complexity" evidence="10">
    <location>
        <begin position="789"/>
        <end position="801"/>
    </location>
</feature>
<comment type="caution">
    <text evidence="12">The sequence shown here is derived from an EMBL/GenBank/DDBJ whole genome shotgun (WGS) entry which is preliminary data.</text>
</comment>
<protein>
    <recommendedName>
        <fullName evidence="11">C2H2-type domain-containing protein</fullName>
    </recommendedName>
</protein>
<evidence type="ECO:0000313" key="12">
    <source>
        <dbReference type="EMBL" id="KAF7704528.1"/>
    </source>
</evidence>
<reference evidence="12" key="1">
    <citation type="submission" date="2020-08" db="EMBL/GenBank/DDBJ databases">
        <title>Chromosome-level assembly of Southern catfish (Silurus meridionalis) provides insights into visual adaptation to the nocturnal and benthic lifestyles.</title>
        <authorList>
            <person name="Zhang Y."/>
            <person name="Wang D."/>
            <person name="Peng Z."/>
        </authorList>
    </citation>
    <scope>NUCLEOTIDE SEQUENCE</scope>
    <source>
        <strain evidence="12">SWU-2019-XX</strain>
        <tissue evidence="12">Muscle</tissue>
    </source>
</reference>
<dbReference type="InterPro" id="IPR051969">
    <property type="entry name" value="Zinc-finger_DNA-bd_regulators"/>
</dbReference>
<feature type="compositionally biased region" description="Acidic residues" evidence="10">
    <location>
        <begin position="7"/>
        <end position="16"/>
    </location>
</feature>
<dbReference type="GO" id="GO:0008270">
    <property type="term" value="F:zinc ion binding"/>
    <property type="evidence" value="ECO:0007669"/>
    <property type="project" value="UniProtKB-KW"/>
</dbReference>
<dbReference type="PROSITE" id="PS00028">
    <property type="entry name" value="ZINC_FINGER_C2H2_1"/>
    <property type="match status" value="2"/>
</dbReference>
<dbReference type="InterPro" id="IPR013087">
    <property type="entry name" value="Znf_C2H2_type"/>
</dbReference>
<proteinExistence type="predicted"/>
<feature type="domain" description="C2H2-type" evidence="11">
    <location>
        <begin position="694"/>
        <end position="718"/>
    </location>
</feature>
<feature type="region of interest" description="Disordered" evidence="10">
    <location>
        <begin position="1033"/>
        <end position="1094"/>
    </location>
</feature>
<evidence type="ECO:0000313" key="13">
    <source>
        <dbReference type="Proteomes" id="UP000606274"/>
    </source>
</evidence>
<keyword evidence="5" id="KW-0862">Zinc</keyword>
<keyword evidence="13" id="KW-1185">Reference proteome</keyword>
<feature type="region of interest" description="Disordered" evidence="10">
    <location>
        <begin position="112"/>
        <end position="145"/>
    </location>
</feature>
<organism evidence="12 13">
    <name type="scientific">Silurus meridionalis</name>
    <name type="common">Southern catfish</name>
    <name type="synonym">Silurus soldatovi meridionalis</name>
    <dbReference type="NCBI Taxonomy" id="175797"/>
    <lineage>
        <taxon>Eukaryota</taxon>
        <taxon>Metazoa</taxon>
        <taxon>Chordata</taxon>
        <taxon>Craniata</taxon>
        <taxon>Vertebrata</taxon>
        <taxon>Euteleostomi</taxon>
        <taxon>Actinopterygii</taxon>
        <taxon>Neopterygii</taxon>
        <taxon>Teleostei</taxon>
        <taxon>Ostariophysi</taxon>
        <taxon>Siluriformes</taxon>
        <taxon>Siluridae</taxon>
        <taxon>Silurus</taxon>
    </lineage>
</organism>
<evidence type="ECO:0000256" key="2">
    <source>
        <dbReference type="ARBA" id="ARBA00022723"/>
    </source>
</evidence>
<evidence type="ECO:0000259" key="11">
    <source>
        <dbReference type="PROSITE" id="PS50157"/>
    </source>
</evidence>
<dbReference type="EMBL" id="JABFDY010000008">
    <property type="protein sequence ID" value="KAF7704528.1"/>
    <property type="molecule type" value="Genomic_DNA"/>
</dbReference>
<feature type="compositionally biased region" description="Basic and acidic residues" evidence="10">
    <location>
        <begin position="34"/>
        <end position="45"/>
    </location>
</feature>
<feature type="compositionally biased region" description="Low complexity" evidence="10">
    <location>
        <begin position="112"/>
        <end position="124"/>
    </location>
</feature>
<dbReference type="FunFam" id="3.30.160.60:FF:000145">
    <property type="entry name" value="Zinc finger protein 574"/>
    <property type="match status" value="1"/>
</dbReference>
<dbReference type="SMART" id="SM00355">
    <property type="entry name" value="ZnF_C2H2"/>
    <property type="match status" value="2"/>
</dbReference>
<accession>A0A8T0BBM1</accession>
<keyword evidence="7" id="KW-0804">Transcription</keyword>
<feature type="compositionally biased region" description="Polar residues" evidence="10">
    <location>
        <begin position="1069"/>
        <end position="1084"/>
    </location>
</feature>
<comment type="subcellular location">
    <subcellularLocation>
        <location evidence="1">Nucleus</location>
    </subcellularLocation>
</comment>
<name>A0A8T0BBM1_SILME</name>
<keyword evidence="8" id="KW-0539">Nucleus</keyword>
<feature type="compositionally biased region" description="Polar residues" evidence="10">
    <location>
        <begin position="125"/>
        <end position="145"/>
    </location>
</feature>
<evidence type="ECO:0000256" key="3">
    <source>
        <dbReference type="ARBA" id="ARBA00022737"/>
    </source>
</evidence>
<evidence type="ECO:0000256" key="1">
    <source>
        <dbReference type="ARBA" id="ARBA00004123"/>
    </source>
</evidence>
<dbReference type="Proteomes" id="UP000606274">
    <property type="component" value="Unassembled WGS sequence"/>
</dbReference>
<evidence type="ECO:0000256" key="5">
    <source>
        <dbReference type="ARBA" id="ARBA00022833"/>
    </source>
</evidence>
<gene>
    <name evidence="12" type="ORF">HF521_021600</name>
</gene>
<keyword evidence="2" id="KW-0479">Metal-binding</keyword>
<keyword evidence="3" id="KW-0677">Repeat</keyword>
<evidence type="ECO:0000256" key="7">
    <source>
        <dbReference type="ARBA" id="ARBA00023163"/>
    </source>
</evidence>
<feature type="region of interest" description="Disordered" evidence="10">
    <location>
        <begin position="1"/>
        <end position="45"/>
    </location>
</feature>
<dbReference type="PANTHER" id="PTHR45944:SF1">
    <property type="entry name" value="TRANSCRIPTION FACTOR HIVEP2"/>
    <property type="match status" value="1"/>
</dbReference>
<dbReference type="Pfam" id="PF00096">
    <property type="entry name" value="zf-C2H2"/>
    <property type="match status" value="1"/>
</dbReference>
<feature type="region of interest" description="Disordered" evidence="10">
    <location>
        <begin position="762"/>
        <end position="812"/>
    </location>
</feature>
<dbReference type="GO" id="GO:0000981">
    <property type="term" value="F:DNA-binding transcription factor activity, RNA polymerase II-specific"/>
    <property type="evidence" value="ECO:0007669"/>
    <property type="project" value="TreeGrafter"/>
</dbReference>
<dbReference type="GO" id="GO:0000978">
    <property type="term" value="F:RNA polymerase II cis-regulatory region sequence-specific DNA binding"/>
    <property type="evidence" value="ECO:0007669"/>
    <property type="project" value="TreeGrafter"/>
</dbReference>
<feature type="region of interest" description="Disordered" evidence="10">
    <location>
        <begin position="905"/>
        <end position="934"/>
    </location>
</feature>
<feature type="domain" description="C2H2-type" evidence="11">
    <location>
        <begin position="666"/>
        <end position="693"/>
    </location>
</feature>
<dbReference type="AlphaFoldDB" id="A0A8T0BBM1"/>
<evidence type="ECO:0000256" key="9">
    <source>
        <dbReference type="PROSITE-ProRule" id="PRU00042"/>
    </source>
</evidence>
<sequence>MHSDAEQSTDTDEEVKEEATLAQRQPMHRGSSIRMKESGDSVQEKCGRHTQKIPGITFTQSPSNESMSGKVSLWQFREMMAPVIVSQVDQELESSSIKQRLALRLSEKRSQDSLSLPSSYSKGSTDSGYFSRSESAEQQFNQPSANAKSYQEIMFGKCYRPSAKPRQSITVQTCMTDINETPSSFMIKLTKGMAPEEVACHLHRNKKDLARSIKIESESLQEEECQEFPELFQCRTKLLETPPECGLLLRSNSLPTPSDSNVSAPQVLRSSNSFDERMTNEEISFRSSMGMRKLMRQAAFEHSAHEGHVELDNHTLVCGLKSEPKVDSPDDSKIGLENCPESESCLMFQNHMMENATRKRRKGKNIMDEEDFPTQNKPSCLLDLTGDLSTKQDISDATTISTTEAPSGGASKRMLSPASSIELFIEATQQKRVKDENMYGQIVEELSAVELGHPDLAKEKHNKDNKATHVQTPSGTIEEIEMEDPNMDFYNKAGLSLPSSVSQEAILFPGLHTTTCVSWCYLNCSKPNSTQTAPHISVYASWFMRSHNPNPPSLSTGKALALLQSKQKKENTTYTFAAMYQPDILVTSTLTDHKKEQGTNEARVGGITCDAQMKDVKQKCRPSRDNSKETEAPLRQTEPARVKIFEGGYKSNEDYVYVRGRGRGKYICEECGIRCKKPSMLKKHIRTHTDVRPYVCKCCNFAFKTKGNLTKHMKSKAHLKKCLELGVSPMNMDNTDVAEHEDDVQKPSEIRPVMDAAIKHQFSDVDDSDGGEEDGDEPDDDEDDEYDGDSTPRTHSRSTSPQPYTISKPFPSICFTKNLDPKESLEASSVSNEDDLTLEQTSTSFDLCTPQLLSPRWDSPHQRNICLRGDLTSQGHPIPGRAPSPLRPILSRRDVNIRGDLSPIRQLSPARPVSPATDVSRYRASSPRGQHRGMLRATSPRRGAYQHRSYLDSSREMKCEASAFKQTTAMYPEMDKREAILPNVIDGVRCGTDASTLPSRGIFSHLPLHSQQQVQTPIPMVPIGGLRMPSVCPSGVSVERHSKSQPQGDISERANSRQASVSIPGPGVSNISSQRKEQPTSCTGLASKDNKQEESVHICAEAIASLRITSEELIGNPPES</sequence>
<dbReference type="Gene3D" id="3.30.160.60">
    <property type="entry name" value="Classic Zinc Finger"/>
    <property type="match status" value="2"/>
</dbReference>
<keyword evidence="4 9" id="KW-0863">Zinc-finger</keyword>
<evidence type="ECO:0000256" key="6">
    <source>
        <dbReference type="ARBA" id="ARBA00023015"/>
    </source>
</evidence>
<dbReference type="PANTHER" id="PTHR45944">
    <property type="entry name" value="SCHNURRI, ISOFORM F"/>
    <property type="match status" value="1"/>
</dbReference>
<evidence type="ECO:0000256" key="10">
    <source>
        <dbReference type="SAM" id="MobiDB-lite"/>
    </source>
</evidence>
<feature type="compositionally biased region" description="Acidic residues" evidence="10">
    <location>
        <begin position="764"/>
        <end position="788"/>
    </location>
</feature>
<dbReference type="GO" id="GO:0005634">
    <property type="term" value="C:nucleus"/>
    <property type="evidence" value="ECO:0007669"/>
    <property type="project" value="UniProtKB-SubCell"/>
</dbReference>
<evidence type="ECO:0000256" key="8">
    <source>
        <dbReference type="ARBA" id="ARBA00023242"/>
    </source>
</evidence>
<keyword evidence="6" id="KW-0805">Transcription regulation</keyword>
<dbReference type="InterPro" id="IPR036236">
    <property type="entry name" value="Znf_C2H2_sf"/>
</dbReference>
<evidence type="ECO:0000256" key="4">
    <source>
        <dbReference type="ARBA" id="ARBA00022771"/>
    </source>
</evidence>
<dbReference type="FunFam" id="3.30.160.60:FF:000594">
    <property type="entry name" value="Transcription factor HIVEP2"/>
    <property type="match status" value="1"/>
</dbReference>
<dbReference type="SUPFAM" id="SSF57667">
    <property type="entry name" value="beta-beta-alpha zinc fingers"/>
    <property type="match status" value="1"/>
</dbReference>